<dbReference type="PRINTS" id="PR00405">
    <property type="entry name" value="REVINTRACTNG"/>
</dbReference>
<feature type="domain" description="Arf-GAP" evidence="7">
    <location>
        <begin position="27"/>
        <end position="148"/>
    </location>
</feature>
<keyword evidence="5" id="KW-0967">Endosome</keyword>
<evidence type="ECO:0000313" key="8">
    <source>
        <dbReference type="EMBL" id="KAG9461374.1"/>
    </source>
</evidence>
<gene>
    <name evidence="8" type="ORF">GDO78_017075</name>
</gene>
<evidence type="ECO:0000256" key="4">
    <source>
        <dbReference type="PROSITE-ProRule" id="PRU00288"/>
    </source>
</evidence>
<organism evidence="8 9">
    <name type="scientific">Eleutherodactylus coqui</name>
    <name type="common">Puerto Rican coqui</name>
    <dbReference type="NCBI Taxonomy" id="57060"/>
    <lineage>
        <taxon>Eukaryota</taxon>
        <taxon>Metazoa</taxon>
        <taxon>Chordata</taxon>
        <taxon>Craniata</taxon>
        <taxon>Vertebrata</taxon>
        <taxon>Euteleostomi</taxon>
        <taxon>Amphibia</taxon>
        <taxon>Batrachia</taxon>
        <taxon>Anura</taxon>
        <taxon>Neobatrachia</taxon>
        <taxon>Hyloidea</taxon>
        <taxon>Eleutherodactylidae</taxon>
        <taxon>Eleutherodactylinae</taxon>
        <taxon>Eleutherodactylus</taxon>
        <taxon>Eleutherodactylus</taxon>
    </lineage>
</organism>
<evidence type="ECO:0000256" key="2">
    <source>
        <dbReference type="ARBA" id="ARBA00022771"/>
    </source>
</evidence>
<dbReference type="GO" id="GO:0008270">
    <property type="term" value="F:zinc ion binding"/>
    <property type="evidence" value="ECO:0007669"/>
    <property type="project" value="UniProtKB-KW"/>
</dbReference>
<dbReference type="SMART" id="SM00105">
    <property type="entry name" value="ArfGap"/>
    <property type="match status" value="1"/>
</dbReference>
<dbReference type="FunFam" id="1.10.220.150:FF:000007">
    <property type="entry name" value="Arf-GAP with coiled-coil, ANK repeat and PH domain-containing protein 2"/>
    <property type="match status" value="1"/>
</dbReference>
<dbReference type="OrthoDB" id="10266696at2759"/>
<dbReference type="Pfam" id="PF01412">
    <property type="entry name" value="ArfGap"/>
    <property type="match status" value="1"/>
</dbReference>
<dbReference type="EMBL" id="WNTK01022724">
    <property type="protein sequence ID" value="KAG9461374.1"/>
    <property type="molecule type" value="Genomic_DNA"/>
</dbReference>
<dbReference type="AlphaFoldDB" id="A0A8J6BAM9"/>
<dbReference type="Proteomes" id="UP000770717">
    <property type="component" value="Unassembled WGS sequence"/>
</dbReference>
<keyword evidence="3 5" id="KW-0862">Zinc</keyword>
<reference evidence="8" key="1">
    <citation type="thesis" date="2020" institute="ProQuest LLC" country="789 East Eisenhower Parkway, Ann Arbor, MI, USA">
        <title>Comparative Genomics and Chromosome Evolution.</title>
        <authorList>
            <person name="Mudd A.B."/>
        </authorList>
    </citation>
    <scope>NUCLEOTIDE SEQUENCE</scope>
    <source>
        <strain evidence="8">HN-11 Male</strain>
        <tissue evidence="8">Kidney and liver</tissue>
    </source>
</reference>
<evidence type="ECO:0000256" key="3">
    <source>
        <dbReference type="ARBA" id="ARBA00022833"/>
    </source>
</evidence>
<evidence type="ECO:0000259" key="6">
    <source>
        <dbReference type="PROSITE" id="PS50003"/>
    </source>
</evidence>
<dbReference type="Gene3D" id="1.10.220.150">
    <property type="entry name" value="Arf GTPase activating protein"/>
    <property type="match status" value="1"/>
</dbReference>
<keyword evidence="9" id="KW-1185">Reference proteome</keyword>
<comment type="activity regulation">
    <text evidence="5">GAP activity stimulated by phosphatidylinositol 4,5-bisphosphate (PIP2) and phosphatidic acid.</text>
</comment>
<evidence type="ECO:0000313" key="9">
    <source>
        <dbReference type="Proteomes" id="UP000770717"/>
    </source>
</evidence>
<evidence type="ECO:0000256" key="5">
    <source>
        <dbReference type="RuleBase" id="RU369028"/>
    </source>
</evidence>
<comment type="domain">
    <text evidence="5">The BAR domain mediates homodimerization, it can neither bind membrane nor impart curvature, but instead requires the neighboring PH domain to achieve these functions.</text>
</comment>
<name>A0A8J6BAM9_ELECQ</name>
<protein>
    <recommendedName>
        <fullName evidence="5">Arf-GAP with coiled-coil, ANK repeat and PH domain-containing protein</fullName>
        <shortName evidence="5">Cnt-b</shortName>
    </recommendedName>
    <alternativeName>
        <fullName evidence="5">Centaurin-beta</fullName>
    </alternativeName>
</protein>
<dbReference type="InterPro" id="IPR038508">
    <property type="entry name" value="ArfGAP_dom_sf"/>
</dbReference>
<comment type="subcellular location">
    <subcellularLocation>
        <location evidence="5">Endosome membrane</location>
        <topology evidence="5">Peripheral membrane protein</topology>
    </subcellularLocation>
</comment>
<dbReference type="PROSITE" id="PS50003">
    <property type="entry name" value="PH_DOMAIN"/>
    <property type="match status" value="1"/>
</dbReference>
<dbReference type="GO" id="GO:0010008">
    <property type="term" value="C:endosome membrane"/>
    <property type="evidence" value="ECO:0007669"/>
    <property type="project" value="UniProtKB-SubCell"/>
</dbReference>
<keyword evidence="5" id="KW-0677">Repeat</keyword>
<dbReference type="InterPro" id="IPR001849">
    <property type="entry name" value="PH_domain"/>
</dbReference>
<evidence type="ECO:0000259" key="7">
    <source>
        <dbReference type="PROSITE" id="PS50115"/>
    </source>
</evidence>
<comment type="caution">
    <text evidence="8">The sequence shown here is derived from an EMBL/GenBank/DDBJ whole genome shotgun (WGS) entry which is preliminary data.</text>
</comment>
<comment type="domain">
    <text evidence="5">PH domain binds phospholipids including phosphatidic acid, phosphatidylinositol 3-phosphate, phosphatidylinositol 3,5-bisphosphate (PIP2) and phosphatidylinositol 3,4,5-trisphosphate (PIP3). May mediate protein binding to PIP2 or PIP3 containing membranes.</text>
</comment>
<keyword evidence="5" id="KW-0343">GTPase activation</keyword>
<sequence>MLQAESERVLELWVSAVQRSITTAYSENRRESLRSARSPAEFPAQQKATAPCAQDAMLRVTGNAACCDCRAAEPEWASINLGVTVCIECSGIHRSLGVHFSKVRSLTLDSWEPELVKLMCELGNSTINGIYEARIEEMNIKKPTSSST</sequence>
<keyword evidence="1 5" id="KW-0479">Metal-binding</keyword>
<dbReference type="GO" id="GO:0005096">
    <property type="term" value="F:GTPase activator activity"/>
    <property type="evidence" value="ECO:0007669"/>
    <property type="project" value="UniProtKB-KW"/>
</dbReference>
<feature type="non-terminal residue" evidence="8">
    <location>
        <position position="148"/>
    </location>
</feature>
<dbReference type="InterPro" id="IPR045258">
    <property type="entry name" value="ACAP1/2/3-like"/>
</dbReference>
<dbReference type="InterPro" id="IPR001164">
    <property type="entry name" value="ArfGAP_dom"/>
</dbReference>
<keyword evidence="5" id="KW-0040">ANK repeat</keyword>
<comment type="function">
    <text evidence="5">GTPase-activating protein for the ADP ribosylation factor family.</text>
</comment>
<feature type="domain" description="PH" evidence="6">
    <location>
        <begin position="1"/>
        <end position="22"/>
    </location>
</feature>
<dbReference type="PROSITE" id="PS50115">
    <property type="entry name" value="ARFGAP"/>
    <property type="match status" value="1"/>
</dbReference>
<dbReference type="InterPro" id="IPR037278">
    <property type="entry name" value="ARFGAP/RecO"/>
</dbReference>
<dbReference type="PANTHER" id="PTHR23180:SF197">
    <property type="entry name" value="ARF-GAP WITH COILED-COIL, ANK REPEAT AND PH DOMAIN-CONTAINING PROTEIN 1"/>
    <property type="match status" value="1"/>
</dbReference>
<dbReference type="PANTHER" id="PTHR23180">
    <property type="entry name" value="CENTAURIN/ARF"/>
    <property type="match status" value="1"/>
</dbReference>
<proteinExistence type="predicted"/>
<dbReference type="SUPFAM" id="SSF57863">
    <property type="entry name" value="ArfGap/RecO-like zinc finger"/>
    <property type="match status" value="1"/>
</dbReference>
<evidence type="ECO:0000256" key="1">
    <source>
        <dbReference type="ARBA" id="ARBA00022723"/>
    </source>
</evidence>
<keyword evidence="2 4" id="KW-0863">Zinc-finger</keyword>
<accession>A0A8J6BAM9</accession>